<accession>A0A0C2DBX0</accession>
<evidence type="ECO:0000256" key="2">
    <source>
        <dbReference type="SAM" id="Phobius"/>
    </source>
</evidence>
<keyword evidence="2" id="KW-0812">Transmembrane</keyword>
<feature type="transmembrane region" description="Helical" evidence="2">
    <location>
        <begin position="62"/>
        <end position="90"/>
    </location>
</feature>
<feature type="region of interest" description="Disordered" evidence="1">
    <location>
        <begin position="94"/>
        <end position="136"/>
    </location>
</feature>
<dbReference type="AlphaFoldDB" id="A0A0C2DBX0"/>
<keyword evidence="4" id="KW-1185">Reference proteome</keyword>
<evidence type="ECO:0000313" key="3">
    <source>
        <dbReference type="EMBL" id="KIH59907.1"/>
    </source>
</evidence>
<dbReference type="EMBL" id="KN731481">
    <property type="protein sequence ID" value="KIH59907.1"/>
    <property type="molecule type" value="Genomic_DNA"/>
</dbReference>
<keyword evidence="2" id="KW-0472">Membrane</keyword>
<reference evidence="3 4" key="1">
    <citation type="submission" date="2013-12" db="EMBL/GenBank/DDBJ databases">
        <title>Draft genome of the parsitic nematode Ancylostoma duodenale.</title>
        <authorList>
            <person name="Mitreva M."/>
        </authorList>
    </citation>
    <scope>NUCLEOTIDE SEQUENCE [LARGE SCALE GENOMIC DNA]</scope>
    <source>
        <strain evidence="3 4">Zhejiang</strain>
    </source>
</reference>
<protein>
    <submittedName>
        <fullName evidence="3">Uncharacterized protein</fullName>
    </submittedName>
</protein>
<organism evidence="3 4">
    <name type="scientific">Ancylostoma duodenale</name>
    <dbReference type="NCBI Taxonomy" id="51022"/>
    <lineage>
        <taxon>Eukaryota</taxon>
        <taxon>Metazoa</taxon>
        <taxon>Ecdysozoa</taxon>
        <taxon>Nematoda</taxon>
        <taxon>Chromadorea</taxon>
        <taxon>Rhabditida</taxon>
        <taxon>Rhabditina</taxon>
        <taxon>Rhabditomorpha</taxon>
        <taxon>Strongyloidea</taxon>
        <taxon>Ancylostomatidae</taxon>
        <taxon>Ancylostomatinae</taxon>
        <taxon>Ancylostoma</taxon>
    </lineage>
</organism>
<sequence>MTNFVLTRTPPPPTSPSSHVLMNSSSPVSKVAFIERCFLVSVGLVSSHLIFLAFIIRSSMEVFNAIMTIFIFIILAIVLIIIIVVGIILLTQHKKNMKKKGASKASKDNAKKKGAAKSASSKSKGTPKEKPKASMT</sequence>
<feature type="transmembrane region" description="Helical" evidence="2">
    <location>
        <begin position="37"/>
        <end position="56"/>
    </location>
</feature>
<feature type="compositionally biased region" description="Basic and acidic residues" evidence="1">
    <location>
        <begin position="126"/>
        <end position="136"/>
    </location>
</feature>
<evidence type="ECO:0000313" key="4">
    <source>
        <dbReference type="Proteomes" id="UP000054047"/>
    </source>
</evidence>
<evidence type="ECO:0000256" key="1">
    <source>
        <dbReference type="SAM" id="MobiDB-lite"/>
    </source>
</evidence>
<keyword evidence="2" id="KW-1133">Transmembrane helix</keyword>
<name>A0A0C2DBX0_9BILA</name>
<gene>
    <name evidence="3" type="ORF">ANCDUO_09850</name>
</gene>
<proteinExistence type="predicted"/>
<dbReference type="Proteomes" id="UP000054047">
    <property type="component" value="Unassembled WGS sequence"/>
</dbReference>